<reference evidence="3" key="1">
    <citation type="journal article" date="2019" name="Int. J. Syst. Evol. Microbiol.">
        <title>The Global Catalogue of Microorganisms (GCM) 10K type strain sequencing project: providing services to taxonomists for standard genome sequencing and annotation.</title>
        <authorList>
            <consortium name="The Broad Institute Genomics Platform"/>
            <consortium name="The Broad Institute Genome Sequencing Center for Infectious Disease"/>
            <person name="Wu L."/>
            <person name="Ma J."/>
        </authorList>
    </citation>
    <scope>NUCLEOTIDE SEQUENCE [LARGE SCALE GENOMIC DNA]</scope>
    <source>
        <strain evidence="3">CGMCC 1.15399</strain>
    </source>
</reference>
<dbReference type="RefSeq" id="WP_219535197.1">
    <property type="nucleotide sequence ID" value="NZ_JAHKRM010000025.1"/>
</dbReference>
<name>A0ABW4G9X3_9ACTN</name>
<evidence type="ECO:0008006" key="4">
    <source>
        <dbReference type="Google" id="ProtNLM"/>
    </source>
</evidence>
<sequence>MTYWTSRWAGYAAIGWTLLYVASKVHFAVEGRIGVTGGPRVAAAAYRDYGPGEVAQAQWANAGSGLLIVLLIVISLLPVRRRLPRVALLVLLWACVVMAGAGAVGMLGGVAFTERGGAIFGGYCAVWAALLMIAAFGFQRRTRPARVPLVELGDPR</sequence>
<evidence type="ECO:0000313" key="3">
    <source>
        <dbReference type="Proteomes" id="UP001597097"/>
    </source>
</evidence>
<dbReference type="EMBL" id="JBHUCM010000017">
    <property type="protein sequence ID" value="MFD1539570.1"/>
    <property type="molecule type" value="Genomic_DNA"/>
</dbReference>
<feature type="transmembrane region" description="Helical" evidence="1">
    <location>
        <begin position="59"/>
        <end position="79"/>
    </location>
</feature>
<evidence type="ECO:0000313" key="2">
    <source>
        <dbReference type="EMBL" id="MFD1539570.1"/>
    </source>
</evidence>
<keyword evidence="1" id="KW-0472">Membrane</keyword>
<feature type="transmembrane region" description="Helical" evidence="1">
    <location>
        <begin position="118"/>
        <end position="138"/>
    </location>
</feature>
<protein>
    <recommendedName>
        <fullName evidence="4">DUF998 domain-containing protein</fullName>
    </recommendedName>
</protein>
<organism evidence="2 3">
    <name type="scientific">Nonomuraea guangzhouensis</name>
    <dbReference type="NCBI Taxonomy" id="1291555"/>
    <lineage>
        <taxon>Bacteria</taxon>
        <taxon>Bacillati</taxon>
        <taxon>Actinomycetota</taxon>
        <taxon>Actinomycetes</taxon>
        <taxon>Streptosporangiales</taxon>
        <taxon>Streptosporangiaceae</taxon>
        <taxon>Nonomuraea</taxon>
    </lineage>
</organism>
<dbReference type="Proteomes" id="UP001597097">
    <property type="component" value="Unassembled WGS sequence"/>
</dbReference>
<keyword evidence="1" id="KW-0812">Transmembrane</keyword>
<keyword evidence="1" id="KW-1133">Transmembrane helix</keyword>
<evidence type="ECO:0000256" key="1">
    <source>
        <dbReference type="SAM" id="Phobius"/>
    </source>
</evidence>
<gene>
    <name evidence="2" type="ORF">ACFSJ0_21120</name>
</gene>
<proteinExistence type="predicted"/>
<accession>A0ABW4G9X3</accession>
<comment type="caution">
    <text evidence="2">The sequence shown here is derived from an EMBL/GenBank/DDBJ whole genome shotgun (WGS) entry which is preliminary data.</text>
</comment>
<feature type="transmembrane region" description="Helical" evidence="1">
    <location>
        <begin position="86"/>
        <end position="112"/>
    </location>
</feature>
<keyword evidence="3" id="KW-1185">Reference proteome</keyword>